<reference evidence="10" key="2">
    <citation type="submission" date="2023-05" db="EMBL/GenBank/DDBJ databases">
        <authorList>
            <consortium name="Lawrence Berkeley National Laboratory"/>
            <person name="Steindorff A."/>
            <person name="Hensen N."/>
            <person name="Bonometti L."/>
            <person name="Westerberg I."/>
            <person name="Brannstrom I.O."/>
            <person name="Guillou S."/>
            <person name="Cros-Aarteil S."/>
            <person name="Calhoun S."/>
            <person name="Haridas S."/>
            <person name="Kuo A."/>
            <person name="Mondo S."/>
            <person name="Pangilinan J."/>
            <person name="Riley R."/>
            <person name="Labutti K."/>
            <person name="Andreopoulos B."/>
            <person name="Lipzen A."/>
            <person name="Chen C."/>
            <person name="Yanf M."/>
            <person name="Daum C."/>
            <person name="Ng V."/>
            <person name="Clum A."/>
            <person name="Ohm R."/>
            <person name="Martin F."/>
            <person name="Silar P."/>
            <person name="Natvig D."/>
            <person name="Lalanne C."/>
            <person name="Gautier V."/>
            <person name="Ament-Velasquez S.L."/>
            <person name="Kruys A."/>
            <person name="Hutchinson M.I."/>
            <person name="Powell A.J."/>
            <person name="Barry K."/>
            <person name="Miller A.N."/>
            <person name="Grigoriev I.V."/>
            <person name="Debuchy R."/>
            <person name="Gladieux P."/>
            <person name="Thoren M.H."/>
            <person name="Johannesson H."/>
        </authorList>
    </citation>
    <scope>NUCLEOTIDE SEQUENCE</scope>
    <source>
        <strain evidence="10">CBS 990.96</strain>
    </source>
</reference>
<feature type="binding site" evidence="8">
    <location>
        <position position="227"/>
    </location>
    <ligand>
        <name>Zn(2+)</name>
        <dbReference type="ChEBI" id="CHEBI:29105"/>
        <note>catalytic</note>
    </ligand>
</feature>
<dbReference type="EMBL" id="MU865538">
    <property type="protein sequence ID" value="KAK4221520.1"/>
    <property type="molecule type" value="Genomic_DNA"/>
</dbReference>
<dbReference type="Proteomes" id="UP001301958">
    <property type="component" value="Unassembled WGS sequence"/>
</dbReference>
<keyword evidence="5 9" id="KW-1133">Transmembrane helix</keyword>
<feature type="transmembrane region" description="Helical" evidence="9">
    <location>
        <begin position="217"/>
        <end position="237"/>
    </location>
</feature>
<dbReference type="AlphaFoldDB" id="A0AAN6YN09"/>
<feature type="transmembrane region" description="Helical" evidence="9">
    <location>
        <begin position="142"/>
        <end position="160"/>
    </location>
</feature>
<keyword evidence="4" id="KW-0378">Hydrolase</keyword>
<feature type="binding site" evidence="8">
    <location>
        <position position="223"/>
    </location>
    <ligand>
        <name>Zn(2+)</name>
        <dbReference type="ChEBI" id="CHEBI:29105"/>
        <note>catalytic</note>
    </ligand>
</feature>
<dbReference type="GO" id="GO:0005789">
    <property type="term" value="C:endoplasmic reticulum membrane"/>
    <property type="evidence" value="ECO:0007669"/>
    <property type="project" value="TreeGrafter"/>
</dbReference>
<accession>A0AAN6YN09</accession>
<feature type="binding site" evidence="7">
    <location>
        <position position="30"/>
    </location>
    <ligand>
        <name>Ca(2+)</name>
        <dbReference type="ChEBI" id="CHEBI:29108"/>
    </ligand>
</feature>
<evidence type="ECO:0000256" key="7">
    <source>
        <dbReference type="PIRSR" id="PIRSR608901-1"/>
    </source>
</evidence>
<dbReference type="InterPro" id="IPR008901">
    <property type="entry name" value="ACER"/>
</dbReference>
<dbReference type="GO" id="GO:0046872">
    <property type="term" value="F:metal ion binding"/>
    <property type="evidence" value="ECO:0007669"/>
    <property type="project" value="UniProtKB-KW"/>
</dbReference>
<evidence type="ECO:0000256" key="4">
    <source>
        <dbReference type="ARBA" id="ARBA00022801"/>
    </source>
</evidence>
<feature type="transmembrane region" description="Helical" evidence="9">
    <location>
        <begin position="70"/>
        <end position="90"/>
    </location>
</feature>
<keyword evidence="7" id="KW-0479">Metal-binding</keyword>
<evidence type="ECO:0000256" key="8">
    <source>
        <dbReference type="PIRSR" id="PIRSR608901-2"/>
    </source>
</evidence>
<keyword evidence="8" id="KW-0862">Zinc</keyword>
<comment type="similarity">
    <text evidence="2">Belongs to the alkaline ceramidase family.</text>
</comment>
<sequence length="254" mass="29314">MGHHNIKFSGDPHALHGAWSPPTSRANFCEEDYSITHYLAEFINTLTNLTYVYYALHAISSRKKTDFMSLSLLILGICSSLFHATLLLPLEFSDELSMLSLAWSLLQGSLTINHDSNFINVFLSIFFLSFAGFYVWSAKIIYHSIVFMSILGVLVLRTIWLIYGRNPGFPTQKRNDWTKRALQVNGILVLAFVLWHIDLEFCAELRALRDSVGLPWAWVFELHGWWHIFTGMGAAWYMDIVREMKDEARKQKEE</sequence>
<evidence type="ECO:0000256" key="5">
    <source>
        <dbReference type="ARBA" id="ARBA00022989"/>
    </source>
</evidence>
<gene>
    <name evidence="10" type="ORF">QBC38DRAFT_461382</name>
</gene>
<evidence type="ECO:0000256" key="3">
    <source>
        <dbReference type="ARBA" id="ARBA00022692"/>
    </source>
</evidence>
<keyword evidence="11" id="KW-1185">Reference proteome</keyword>
<comment type="cofactor">
    <cofactor evidence="8">
        <name>Zn(2+)</name>
        <dbReference type="ChEBI" id="CHEBI:29105"/>
    </cofactor>
</comment>
<dbReference type="GO" id="GO:0046513">
    <property type="term" value="P:ceramide biosynthetic process"/>
    <property type="evidence" value="ECO:0007669"/>
    <property type="project" value="TreeGrafter"/>
</dbReference>
<reference evidence="10" key="1">
    <citation type="journal article" date="2023" name="Mol. Phylogenet. Evol.">
        <title>Genome-scale phylogeny and comparative genomics of the fungal order Sordariales.</title>
        <authorList>
            <person name="Hensen N."/>
            <person name="Bonometti L."/>
            <person name="Westerberg I."/>
            <person name="Brannstrom I.O."/>
            <person name="Guillou S."/>
            <person name="Cros-Aarteil S."/>
            <person name="Calhoun S."/>
            <person name="Haridas S."/>
            <person name="Kuo A."/>
            <person name="Mondo S."/>
            <person name="Pangilinan J."/>
            <person name="Riley R."/>
            <person name="LaButti K."/>
            <person name="Andreopoulos B."/>
            <person name="Lipzen A."/>
            <person name="Chen C."/>
            <person name="Yan M."/>
            <person name="Daum C."/>
            <person name="Ng V."/>
            <person name="Clum A."/>
            <person name="Steindorff A."/>
            <person name="Ohm R.A."/>
            <person name="Martin F."/>
            <person name="Silar P."/>
            <person name="Natvig D.O."/>
            <person name="Lalanne C."/>
            <person name="Gautier V."/>
            <person name="Ament-Velasquez S.L."/>
            <person name="Kruys A."/>
            <person name="Hutchinson M.I."/>
            <person name="Powell A.J."/>
            <person name="Barry K."/>
            <person name="Miller A.N."/>
            <person name="Grigoriev I.V."/>
            <person name="Debuchy R."/>
            <person name="Gladieux P."/>
            <person name="Hiltunen Thoren M."/>
            <person name="Johannesson H."/>
        </authorList>
    </citation>
    <scope>NUCLEOTIDE SEQUENCE</scope>
    <source>
        <strain evidence="10">CBS 990.96</strain>
    </source>
</reference>
<dbReference type="PANTHER" id="PTHR46187">
    <property type="entry name" value="ALKALINE CERAMIDASE 3"/>
    <property type="match status" value="1"/>
</dbReference>
<evidence type="ECO:0000256" key="9">
    <source>
        <dbReference type="SAM" id="Phobius"/>
    </source>
</evidence>
<comment type="caution">
    <text evidence="10">The sequence shown here is derived from an EMBL/GenBank/DDBJ whole genome shotgun (WGS) entry which is preliminary data.</text>
</comment>
<keyword evidence="7" id="KW-0106">Calcium</keyword>
<keyword evidence="6 9" id="KW-0472">Membrane</keyword>
<dbReference type="PANTHER" id="PTHR46187:SF1">
    <property type="entry name" value="ALKALINE PHYTOCERAMIDASE"/>
    <property type="match status" value="1"/>
</dbReference>
<name>A0AAN6YN09_9PEZI</name>
<evidence type="ECO:0000313" key="11">
    <source>
        <dbReference type="Proteomes" id="UP001301958"/>
    </source>
</evidence>
<dbReference type="GO" id="GO:0046514">
    <property type="term" value="P:ceramide catabolic process"/>
    <property type="evidence" value="ECO:0007669"/>
    <property type="project" value="TreeGrafter"/>
</dbReference>
<evidence type="ECO:0000256" key="1">
    <source>
        <dbReference type="ARBA" id="ARBA00004141"/>
    </source>
</evidence>
<evidence type="ECO:0000256" key="2">
    <source>
        <dbReference type="ARBA" id="ARBA00009780"/>
    </source>
</evidence>
<keyword evidence="3 9" id="KW-0812">Transmembrane</keyword>
<comment type="subcellular location">
    <subcellularLocation>
        <location evidence="1">Membrane</location>
        <topology evidence="1">Multi-pass membrane protein</topology>
    </subcellularLocation>
</comment>
<feature type="transmembrane region" description="Helical" evidence="9">
    <location>
        <begin position="181"/>
        <end position="197"/>
    </location>
</feature>
<evidence type="ECO:0000313" key="10">
    <source>
        <dbReference type="EMBL" id="KAK4221520.1"/>
    </source>
</evidence>
<dbReference type="Pfam" id="PF05875">
    <property type="entry name" value="Ceramidase"/>
    <property type="match status" value="1"/>
</dbReference>
<feature type="binding site" evidence="7">
    <location>
        <position position="41"/>
    </location>
    <ligand>
        <name>Ca(2+)</name>
        <dbReference type="ChEBI" id="CHEBI:29108"/>
    </ligand>
</feature>
<proteinExistence type="inferred from homology"/>
<feature type="binding site" evidence="8">
    <location>
        <position position="83"/>
    </location>
    <ligand>
        <name>Zn(2+)</name>
        <dbReference type="ChEBI" id="CHEBI:29105"/>
        <note>catalytic</note>
    </ligand>
</feature>
<feature type="transmembrane region" description="Helical" evidence="9">
    <location>
        <begin position="96"/>
        <end position="112"/>
    </location>
</feature>
<feature type="transmembrane region" description="Helical" evidence="9">
    <location>
        <begin position="119"/>
        <end position="136"/>
    </location>
</feature>
<protein>
    <submittedName>
        <fullName evidence="10">Ceramidase</fullName>
    </submittedName>
</protein>
<dbReference type="GO" id="GO:0016811">
    <property type="term" value="F:hydrolase activity, acting on carbon-nitrogen (but not peptide) bonds, in linear amides"/>
    <property type="evidence" value="ECO:0007669"/>
    <property type="project" value="InterPro"/>
</dbReference>
<evidence type="ECO:0000256" key="6">
    <source>
        <dbReference type="ARBA" id="ARBA00023136"/>
    </source>
</evidence>
<organism evidence="10 11">
    <name type="scientific">Podospora fimiseda</name>
    <dbReference type="NCBI Taxonomy" id="252190"/>
    <lineage>
        <taxon>Eukaryota</taxon>
        <taxon>Fungi</taxon>
        <taxon>Dikarya</taxon>
        <taxon>Ascomycota</taxon>
        <taxon>Pezizomycotina</taxon>
        <taxon>Sordariomycetes</taxon>
        <taxon>Sordariomycetidae</taxon>
        <taxon>Sordariales</taxon>
        <taxon>Podosporaceae</taxon>
        <taxon>Podospora</taxon>
    </lineage>
</organism>